<dbReference type="InterPro" id="IPR036291">
    <property type="entry name" value="NAD(P)-bd_dom_sf"/>
</dbReference>
<dbReference type="STRING" id="5364.A0A5C3NBS6"/>
<comment type="similarity">
    <text evidence="1">Belongs to the short-chain dehydrogenases/reductases (SDR) family.</text>
</comment>
<dbReference type="InterPro" id="IPR002347">
    <property type="entry name" value="SDR_fam"/>
</dbReference>
<dbReference type="PRINTS" id="PR00081">
    <property type="entry name" value="GDHRDH"/>
</dbReference>
<keyword evidence="4" id="KW-0472">Membrane</keyword>
<dbReference type="Proteomes" id="UP000305948">
    <property type="component" value="Unassembled WGS sequence"/>
</dbReference>
<dbReference type="PRINTS" id="PR00080">
    <property type="entry name" value="SDRFAMILY"/>
</dbReference>
<organism evidence="5 6">
    <name type="scientific">Heliocybe sulcata</name>
    <dbReference type="NCBI Taxonomy" id="5364"/>
    <lineage>
        <taxon>Eukaryota</taxon>
        <taxon>Fungi</taxon>
        <taxon>Dikarya</taxon>
        <taxon>Basidiomycota</taxon>
        <taxon>Agaricomycotina</taxon>
        <taxon>Agaricomycetes</taxon>
        <taxon>Gloeophyllales</taxon>
        <taxon>Gloeophyllaceae</taxon>
        <taxon>Heliocybe</taxon>
    </lineage>
</organism>
<keyword evidence="6" id="KW-1185">Reference proteome</keyword>
<gene>
    <name evidence="5" type="ORF">OE88DRAFT_1028087</name>
</gene>
<accession>A0A5C3NBS6</accession>
<evidence type="ECO:0000256" key="2">
    <source>
        <dbReference type="ARBA" id="ARBA00022857"/>
    </source>
</evidence>
<dbReference type="PANTHER" id="PTHR43008">
    <property type="entry name" value="BENZIL REDUCTASE"/>
    <property type="match status" value="1"/>
</dbReference>
<name>A0A5C3NBS6_9AGAM</name>
<dbReference type="OrthoDB" id="1669814at2759"/>
<keyword evidence="2" id="KW-0521">NADP</keyword>
<proteinExistence type="inferred from homology"/>
<dbReference type="Gene3D" id="3.40.50.720">
    <property type="entry name" value="NAD(P)-binding Rossmann-like Domain"/>
    <property type="match status" value="1"/>
</dbReference>
<evidence type="ECO:0000256" key="1">
    <source>
        <dbReference type="ARBA" id="ARBA00006484"/>
    </source>
</evidence>
<keyword evidence="4" id="KW-1133">Transmembrane helix</keyword>
<evidence type="ECO:0000313" key="5">
    <source>
        <dbReference type="EMBL" id="TFK55269.1"/>
    </source>
</evidence>
<dbReference type="PANTHER" id="PTHR43008:SF4">
    <property type="entry name" value="CHAIN DEHYDROGENASE, PUTATIVE (AFU_ORTHOLOGUE AFUA_4G08710)-RELATED"/>
    <property type="match status" value="1"/>
</dbReference>
<evidence type="ECO:0000256" key="4">
    <source>
        <dbReference type="SAM" id="Phobius"/>
    </source>
</evidence>
<dbReference type="InterPro" id="IPR020904">
    <property type="entry name" value="Sc_DH/Rdtase_CS"/>
</dbReference>
<sequence>MHYSQVRYTRAYLTCAIAAAVSIIILYPNCCRENATMSNVRPPEPPYPIGVVAALAHAKDPSITPQPTLLNREFSLDDRVGIVSGGNRGLGLEMAMALLEAGARAVYCFDLPREPGEEWKAVKEYVAKMDLGNGKKGGRLEYVSADVTDQKGMWSKAEAIGDKEGRMDVCVVAAGILNPHTHCLEYTAEKFKRVLDVNTSGALFTAQAAGRQMARFGLPGSIILIASMSASITNRDHAWVSYNTSKSAVLQMARSMACELGGKGIRVNTISPGHIYTTMTAAYIDTQAGLLEKLSNMNPLGRIGRPDEVRGVVTWLASDASTFCTGSDILVTGGHHAW</sequence>
<dbReference type="PROSITE" id="PS00061">
    <property type="entry name" value="ADH_SHORT"/>
    <property type="match status" value="1"/>
</dbReference>
<dbReference type="FunFam" id="3.40.50.720:FF:000245">
    <property type="entry name" value="Short chain dehydrogenase, putative"/>
    <property type="match status" value="1"/>
</dbReference>
<dbReference type="SUPFAM" id="SSF51735">
    <property type="entry name" value="NAD(P)-binding Rossmann-fold domains"/>
    <property type="match status" value="1"/>
</dbReference>
<dbReference type="GO" id="GO:0050664">
    <property type="term" value="F:oxidoreductase activity, acting on NAD(P)H, oxygen as acceptor"/>
    <property type="evidence" value="ECO:0007669"/>
    <property type="project" value="TreeGrafter"/>
</dbReference>
<keyword evidence="4" id="KW-0812">Transmembrane</keyword>
<feature type="transmembrane region" description="Helical" evidence="4">
    <location>
        <begin position="12"/>
        <end position="29"/>
    </location>
</feature>
<reference evidence="5 6" key="1">
    <citation type="journal article" date="2019" name="Nat. Ecol. Evol.">
        <title>Megaphylogeny resolves global patterns of mushroom evolution.</title>
        <authorList>
            <person name="Varga T."/>
            <person name="Krizsan K."/>
            <person name="Foldi C."/>
            <person name="Dima B."/>
            <person name="Sanchez-Garcia M."/>
            <person name="Sanchez-Ramirez S."/>
            <person name="Szollosi G.J."/>
            <person name="Szarkandi J.G."/>
            <person name="Papp V."/>
            <person name="Albert L."/>
            <person name="Andreopoulos W."/>
            <person name="Angelini C."/>
            <person name="Antonin V."/>
            <person name="Barry K.W."/>
            <person name="Bougher N.L."/>
            <person name="Buchanan P."/>
            <person name="Buyck B."/>
            <person name="Bense V."/>
            <person name="Catcheside P."/>
            <person name="Chovatia M."/>
            <person name="Cooper J."/>
            <person name="Damon W."/>
            <person name="Desjardin D."/>
            <person name="Finy P."/>
            <person name="Geml J."/>
            <person name="Haridas S."/>
            <person name="Hughes K."/>
            <person name="Justo A."/>
            <person name="Karasinski D."/>
            <person name="Kautmanova I."/>
            <person name="Kiss B."/>
            <person name="Kocsube S."/>
            <person name="Kotiranta H."/>
            <person name="LaButti K.M."/>
            <person name="Lechner B.E."/>
            <person name="Liimatainen K."/>
            <person name="Lipzen A."/>
            <person name="Lukacs Z."/>
            <person name="Mihaltcheva S."/>
            <person name="Morgado L.N."/>
            <person name="Niskanen T."/>
            <person name="Noordeloos M.E."/>
            <person name="Ohm R.A."/>
            <person name="Ortiz-Santana B."/>
            <person name="Ovrebo C."/>
            <person name="Racz N."/>
            <person name="Riley R."/>
            <person name="Savchenko A."/>
            <person name="Shiryaev A."/>
            <person name="Soop K."/>
            <person name="Spirin V."/>
            <person name="Szebenyi C."/>
            <person name="Tomsovsky M."/>
            <person name="Tulloss R.E."/>
            <person name="Uehling J."/>
            <person name="Grigoriev I.V."/>
            <person name="Vagvolgyi C."/>
            <person name="Papp T."/>
            <person name="Martin F.M."/>
            <person name="Miettinen O."/>
            <person name="Hibbett D.S."/>
            <person name="Nagy L.G."/>
        </authorList>
    </citation>
    <scope>NUCLEOTIDE SEQUENCE [LARGE SCALE GENOMIC DNA]</scope>
    <source>
        <strain evidence="5 6">OMC1185</strain>
    </source>
</reference>
<dbReference type="AlphaFoldDB" id="A0A5C3NBS6"/>
<dbReference type="EMBL" id="ML213505">
    <property type="protein sequence ID" value="TFK55269.1"/>
    <property type="molecule type" value="Genomic_DNA"/>
</dbReference>
<evidence type="ECO:0000313" key="6">
    <source>
        <dbReference type="Proteomes" id="UP000305948"/>
    </source>
</evidence>
<dbReference type="GO" id="GO:0016616">
    <property type="term" value="F:oxidoreductase activity, acting on the CH-OH group of donors, NAD or NADP as acceptor"/>
    <property type="evidence" value="ECO:0007669"/>
    <property type="project" value="UniProtKB-ARBA"/>
</dbReference>
<evidence type="ECO:0000256" key="3">
    <source>
        <dbReference type="ARBA" id="ARBA00023002"/>
    </source>
</evidence>
<protein>
    <submittedName>
        <fullName evidence="5">NAD(P)-binding protein</fullName>
    </submittedName>
</protein>
<keyword evidence="3" id="KW-0560">Oxidoreductase</keyword>
<dbReference type="Pfam" id="PF13561">
    <property type="entry name" value="adh_short_C2"/>
    <property type="match status" value="1"/>
</dbReference>